<keyword evidence="3" id="KW-0804">Transcription</keyword>
<sequence length="1511" mass="168890">MEAKSGGSKRPRFSAKSKTMGFSPQQKKVAELPHAPGLVGSVVEKGFSEALPQKPSPASLPQPTVLPFPVARHRSHGPHWGPAIAVENSGEDDMEEDKDEMDYDPVALLANPIERKGKKGLDFSKWKEFVSNEDSLEARTAVGNQRVATKSAKKQGKEANLALNQPQDEAAQDVSMRDSYETRITTEAEQKPVVDSMECDTPIPKNRHKPIMGEPELKVSEIDDGGATSLMGDIHAENVARLADMSTDEISEARAEIMEKMNPSLIEMLKKRGRQKLEKKQVAKPERKKEEEKLESTQPAGNGKTSRSKAGDWIPYGVESSHSWKVWSERVERVRLFRFSLDGNLLEIESSPQPCDGKNANYSQYNATNVAERDFLRTEGDPAAVGYTINEAVALIRSMVPGQRALALQLLASILNKALQNLQKMDIGQNVGEISSSEKFVDWQAVWAFALGPEPQTVLSLRIALDDNHDSVVLACAKVIQLILSCDMNENFFDISEKSGACEKDICTAPVFRARPELDGGFLHGGFWKYNTKPSNIIPCSGETENDESEGTIQDDVTVAGQDVAAGLIRMGILPRICYLLEMDPLQTLEDYLVSILIALARHSPQSADAILRCPRLIPTVMKMFTKQGSAEIQPSQIKATALLKVLCKYNKQTCLDFVKRGVFQQAMWHWYKSPFTLEQWIKSGKEQCKFTSSLMVEQLRLWKVCILYGFCIPHFADYFPVMCLWLSPPKFEKLIGNDVLSEFMSVTREVYLVLGALAQRLPLLHSIEQLNKDAINLSNDYVEAWSWSYVVPVVDFATNWLELRSIPYVSLLIDSHSKGNMSHMVGTPLRSLLWVISAILHMLHCMLSRIVPADIDDENKTYTNLPWLPEFVPKLGLKIVKHGFFDFSCDSNITFQEFPSNGGSLAKSLCYLRDQNSIDVSLSSISCLEGLVHVAVSVDRVVQRARPANHPEPIDGNRTVTADKILEEGITKWACSGLKEVLSVLMNMASSEWPKLQSIEMFGRGGPAPGIGFGWGSSGGGVWSLKCMLAQWDAQLILDLIKIFPIFPENATKPDAAALRRISSVLEVCLIAGPRDRDTLAKALDILFQAPVLKNLDFCIHYFVHHTEGLRSFDWKISEEDYTYFSGVLKSHFTTKWLGIKRKSSSKEDRNGDVLGMSKRGEALETIHEEESVPEQANASCSSLLVEWAHQRLPLPVHWFLSAICIIGDPKSTVKWSFNEVLDVARSGLFFLLGLESIASFLRLDLPNSPILGVPLVWKLHSLSTALHANMDVLEEEKSKNVFDTLQEQYGKHVDHLRRGRGNVEILNFKTTIHESYSTFVENLVEQFAAISYGDVIYGRQVAIYLHRTVEAAIRLAAWNSLSNARVLEILPPLEKCIGEPEGYLEPVEDNEGILEAYSKSWTSGILDRAAARESVAFSLALHHLSCFIFYCNASEKLPLRNKLVKSLVRTYSQKLQYEGMLRKLVQHKLTVSEGPLYRNELDQRFEVLKDACEGNSSLLAEVEKLRSSL</sequence>
<proteinExistence type="inferred from homology"/>
<keyword evidence="4" id="KW-0539">Nucleus</keyword>
<feature type="compositionally biased region" description="Pro residues" evidence="5">
    <location>
        <begin position="54"/>
        <end position="66"/>
    </location>
</feature>
<dbReference type="InterPro" id="IPR013930">
    <property type="entry name" value="RPAP1_N"/>
</dbReference>
<feature type="region of interest" description="Disordered" evidence="5">
    <location>
        <begin position="144"/>
        <end position="175"/>
    </location>
</feature>
<feature type="region of interest" description="Disordered" evidence="5">
    <location>
        <begin position="270"/>
        <end position="312"/>
    </location>
</feature>
<evidence type="ECO:0000259" key="6">
    <source>
        <dbReference type="Pfam" id="PF08620"/>
    </source>
</evidence>
<dbReference type="InterPro" id="IPR057989">
    <property type="entry name" value="TPR_RPAP1/MINIYO-like"/>
</dbReference>
<comment type="similarity">
    <text evidence="2">Belongs to the RPAP1 family.</text>
</comment>
<evidence type="ECO:0000259" key="8">
    <source>
        <dbReference type="Pfam" id="PF25766"/>
    </source>
</evidence>
<evidence type="ECO:0000256" key="3">
    <source>
        <dbReference type="ARBA" id="ARBA00023163"/>
    </source>
</evidence>
<feature type="region of interest" description="Disordered" evidence="5">
    <location>
        <begin position="1"/>
        <end position="28"/>
    </location>
</feature>
<dbReference type="InterPro" id="IPR055326">
    <property type="entry name" value="MINIYO"/>
</dbReference>
<name>A0A6P5EWP4_ANACO</name>
<feature type="compositionally biased region" description="Basic and acidic residues" evidence="5">
    <location>
        <begin position="275"/>
        <end position="295"/>
    </location>
</feature>
<dbReference type="PANTHER" id="PTHR47605:SF2">
    <property type="entry name" value="TRANSCRIPTIONAL ELONGATION REGULATOR MINIYO"/>
    <property type="match status" value="1"/>
</dbReference>
<dbReference type="PANTHER" id="PTHR47605">
    <property type="entry name" value="TRANSCRIPTIONAL ELONGATION REGULATOR MINIYO"/>
    <property type="match status" value="1"/>
</dbReference>
<keyword evidence="9" id="KW-1185">Reference proteome</keyword>
<evidence type="ECO:0000256" key="4">
    <source>
        <dbReference type="ARBA" id="ARBA00023242"/>
    </source>
</evidence>
<organism evidence="9 10">
    <name type="scientific">Ananas comosus</name>
    <name type="common">Pineapple</name>
    <name type="synonym">Ananas ananas</name>
    <dbReference type="NCBI Taxonomy" id="4615"/>
    <lineage>
        <taxon>Eukaryota</taxon>
        <taxon>Viridiplantae</taxon>
        <taxon>Streptophyta</taxon>
        <taxon>Embryophyta</taxon>
        <taxon>Tracheophyta</taxon>
        <taxon>Spermatophyta</taxon>
        <taxon>Magnoliopsida</taxon>
        <taxon>Liliopsida</taxon>
        <taxon>Poales</taxon>
        <taxon>Bromeliaceae</taxon>
        <taxon>Bromelioideae</taxon>
        <taxon>Ananas</taxon>
    </lineage>
</organism>
<dbReference type="GeneID" id="109710173"/>
<dbReference type="OrthoDB" id="348201at2759"/>
<reference evidence="9" key="1">
    <citation type="journal article" date="2015" name="Nat. Genet.">
        <title>The pineapple genome and the evolution of CAM photosynthesis.</title>
        <authorList>
            <person name="Ming R."/>
            <person name="VanBuren R."/>
            <person name="Wai C.M."/>
            <person name="Tang H."/>
            <person name="Schatz M.C."/>
            <person name="Bowers J.E."/>
            <person name="Lyons E."/>
            <person name="Wang M.L."/>
            <person name="Chen J."/>
            <person name="Biggers E."/>
            <person name="Zhang J."/>
            <person name="Huang L."/>
            <person name="Zhang L."/>
            <person name="Miao W."/>
            <person name="Zhang J."/>
            <person name="Ye Z."/>
            <person name="Miao C."/>
            <person name="Lin Z."/>
            <person name="Wang H."/>
            <person name="Zhou H."/>
            <person name="Yim W.C."/>
            <person name="Priest H.D."/>
            <person name="Zheng C."/>
            <person name="Woodhouse M."/>
            <person name="Edger P.P."/>
            <person name="Guyot R."/>
            <person name="Guo H.B."/>
            <person name="Guo H."/>
            <person name="Zheng G."/>
            <person name="Singh R."/>
            <person name="Sharma A."/>
            <person name="Min X."/>
            <person name="Zheng Y."/>
            <person name="Lee H."/>
            <person name="Gurtowski J."/>
            <person name="Sedlazeck F.J."/>
            <person name="Harkess A."/>
            <person name="McKain M.R."/>
            <person name="Liao Z."/>
            <person name="Fang J."/>
            <person name="Liu J."/>
            <person name="Zhang X."/>
            <person name="Zhang Q."/>
            <person name="Hu W."/>
            <person name="Qin Y."/>
            <person name="Wang K."/>
            <person name="Chen L.Y."/>
            <person name="Shirley N."/>
            <person name="Lin Y.R."/>
            <person name="Liu L.Y."/>
            <person name="Hernandez A.G."/>
            <person name="Wright C.L."/>
            <person name="Bulone V."/>
            <person name="Tuskan G.A."/>
            <person name="Heath K."/>
            <person name="Zee F."/>
            <person name="Moore P.H."/>
            <person name="Sunkar R."/>
            <person name="Leebens-Mack J.H."/>
            <person name="Mockler T."/>
            <person name="Bennetzen J.L."/>
            <person name="Freeling M."/>
            <person name="Sankoff D."/>
            <person name="Paterson A.H."/>
            <person name="Zhu X."/>
            <person name="Yang X."/>
            <person name="Smith J.A."/>
            <person name="Cushman J.C."/>
            <person name="Paull R.E."/>
            <person name="Yu Q."/>
        </authorList>
    </citation>
    <scope>NUCLEOTIDE SEQUENCE [LARGE SCALE GENOMIC DNA]</scope>
    <source>
        <strain evidence="9">cv. F153</strain>
    </source>
</reference>
<feature type="domain" description="RPAP1 N-terminal" evidence="7">
    <location>
        <begin position="233"/>
        <end position="276"/>
    </location>
</feature>
<evidence type="ECO:0000313" key="9">
    <source>
        <dbReference type="Proteomes" id="UP000515123"/>
    </source>
</evidence>
<dbReference type="SUPFAM" id="SSF48371">
    <property type="entry name" value="ARM repeat"/>
    <property type="match status" value="1"/>
</dbReference>
<reference evidence="10" key="2">
    <citation type="submission" date="2025-08" db="UniProtKB">
        <authorList>
            <consortium name="RefSeq"/>
        </authorList>
    </citation>
    <scope>IDENTIFICATION</scope>
    <source>
        <tissue evidence="10">Leaf</tissue>
    </source>
</reference>
<feature type="region of interest" description="Disordered" evidence="5">
    <location>
        <begin position="50"/>
        <end position="99"/>
    </location>
</feature>
<comment type="subcellular location">
    <subcellularLocation>
        <location evidence="1">Nucleus</location>
    </subcellularLocation>
</comment>
<evidence type="ECO:0000256" key="2">
    <source>
        <dbReference type="ARBA" id="ARBA00009953"/>
    </source>
</evidence>
<gene>
    <name evidence="10" type="primary">LOC109710173</name>
</gene>
<evidence type="ECO:0000313" key="10">
    <source>
        <dbReference type="RefSeq" id="XP_020088231.1"/>
    </source>
</evidence>
<feature type="domain" description="RPAP1 C-terminal" evidence="6">
    <location>
        <begin position="337"/>
        <end position="418"/>
    </location>
</feature>
<feature type="compositionally biased region" description="Polar residues" evidence="5">
    <location>
        <begin position="296"/>
        <end position="305"/>
    </location>
</feature>
<dbReference type="InterPro" id="IPR013929">
    <property type="entry name" value="RPAP1_C"/>
</dbReference>
<dbReference type="Pfam" id="PF08621">
    <property type="entry name" value="RPAP1_N"/>
    <property type="match status" value="1"/>
</dbReference>
<evidence type="ECO:0000259" key="7">
    <source>
        <dbReference type="Pfam" id="PF08621"/>
    </source>
</evidence>
<evidence type="ECO:0000256" key="1">
    <source>
        <dbReference type="ARBA" id="ARBA00004123"/>
    </source>
</evidence>
<dbReference type="Proteomes" id="UP000515123">
    <property type="component" value="Linkage group 5"/>
</dbReference>
<dbReference type="Pfam" id="PF25766">
    <property type="entry name" value="TPR_RPAP1"/>
    <property type="match status" value="1"/>
</dbReference>
<dbReference type="RefSeq" id="XP_020088231.1">
    <property type="nucleotide sequence ID" value="XM_020232642.1"/>
</dbReference>
<accession>A0A6P5EWP4</accession>
<evidence type="ECO:0000256" key="5">
    <source>
        <dbReference type="SAM" id="MobiDB-lite"/>
    </source>
</evidence>
<feature type="compositionally biased region" description="Acidic residues" evidence="5">
    <location>
        <begin position="89"/>
        <end position="99"/>
    </location>
</feature>
<dbReference type="Pfam" id="PF08620">
    <property type="entry name" value="RPAP1_C"/>
    <property type="match status" value="1"/>
</dbReference>
<dbReference type="InterPro" id="IPR016024">
    <property type="entry name" value="ARM-type_fold"/>
</dbReference>
<feature type="domain" description="RPAP1/MINIYO-like TPR repeats" evidence="8">
    <location>
        <begin position="1308"/>
        <end position="1434"/>
    </location>
</feature>
<feature type="compositionally biased region" description="Polar residues" evidence="5">
    <location>
        <begin position="16"/>
        <end position="26"/>
    </location>
</feature>
<protein>
    <submittedName>
        <fullName evidence="10">Transcriptional elongation regulator MINIYO</fullName>
    </submittedName>
</protein>